<dbReference type="PROSITE" id="PS51257">
    <property type="entry name" value="PROKAR_LIPOPROTEIN"/>
    <property type="match status" value="1"/>
</dbReference>
<organism evidence="1 2">
    <name type="scientific">Corallococcus coralloides</name>
    <name type="common">Myxococcus coralloides</name>
    <dbReference type="NCBI Taxonomy" id="184914"/>
    <lineage>
        <taxon>Bacteria</taxon>
        <taxon>Pseudomonadati</taxon>
        <taxon>Myxococcota</taxon>
        <taxon>Myxococcia</taxon>
        <taxon>Myxococcales</taxon>
        <taxon>Cystobacterineae</taxon>
        <taxon>Myxococcaceae</taxon>
        <taxon>Corallococcus</taxon>
    </lineage>
</organism>
<sequence length="235" mass="25675">MKLGALGLLGVLGLAAGCASSNPDKPSALERRQAIRDAADKTYRSTEGFQTAHWGMSPDEVRAALPEASVSPDGTLRLKTTIAELPAEVALGFLDNRLAAVDVFFQDVADPRTFQTLMRDLLTRKFGEPKTAREVKRQVKWGDVSVRFAADLAPLQEADATASAETLESALAGQGQFKVLNRWTTLESQVNLTQWTLPARGIMAIQYESAKYAPKREGLIGRYTAKARQELVKEL</sequence>
<dbReference type="AlphaFoldDB" id="A0A410RMD9"/>
<name>A0A410RMD9_CORCK</name>
<dbReference type="RefSeq" id="WP_128795291.1">
    <property type="nucleotide sequence ID" value="NZ_CP034669.1"/>
</dbReference>
<accession>A0A410RMD9</accession>
<evidence type="ECO:0000313" key="1">
    <source>
        <dbReference type="EMBL" id="QAT83090.1"/>
    </source>
</evidence>
<dbReference type="EMBL" id="CP034669">
    <property type="protein sequence ID" value="QAT83090.1"/>
    <property type="molecule type" value="Genomic_DNA"/>
</dbReference>
<evidence type="ECO:0000313" key="2">
    <source>
        <dbReference type="Proteomes" id="UP000288758"/>
    </source>
</evidence>
<proteinExistence type="predicted"/>
<reference evidence="1 2" key="1">
    <citation type="submission" date="2018-12" db="EMBL/GenBank/DDBJ databases">
        <title>Complete Genome Sequence of the Corallopyronin A producing Myxobacterium Corallococcus coralloides B035.</title>
        <authorList>
            <person name="Bouhired S.M."/>
            <person name="Rupp O."/>
            <person name="Blom J."/>
            <person name="Schaeberle T.F."/>
            <person name="Kehraus S."/>
            <person name="Schiefer A."/>
            <person name="Pfarr K."/>
            <person name="Goesmann A."/>
            <person name="Hoerauf A."/>
            <person name="Koenig G.M."/>
        </authorList>
    </citation>
    <scope>NUCLEOTIDE SEQUENCE [LARGE SCALE GENOMIC DNA]</scope>
    <source>
        <strain evidence="1 2">B035</strain>
    </source>
</reference>
<gene>
    <name evidence="1" type="ORF">EJ065_1490</name>
</gene>
<keyword evidence="1" id="KW-0449">Lipoprotein</keyword>
<dbReference type="Proteomes" id="UP000288758">
    <property type="component" value="Chromosome"/>
</dbReference>
<protein>
    <submittedName>
        <fullName evidence="1">Putative lipoprotein</fullName>
    </submittedName>
</protein>